<dbReference type="InterPro" id="IPR037925">
    <property type="entry name" value="FlgE/F/G-like"/>
</dbReference>
<dbReference type="GO" id="GO:0009425">
    <property type="term" value="C:bacterial-type flagellum basal body"/>
    <property type="evidence" value="ECO:0007669"/>
    <property type="project" value="UniProtKB-SubCell"/>
</dbReference>
<dbReference type="InterPro" id="IPR020013">
    <property type="entry name" value="Flagellar_FlgE/F/G"/>
</dbReference>
<dbReference type="STRING" id="1357400.HMPREF2086_01733"/>
<organism evidence="11 12">
    <name type="scientific">Helicobacter macacae MIT 99-5501</name>
    <dbReference type="NCBI Taxonomy" id="1357400"/>
    <lineage>
        <taxon>Bacteria</taxon>
        <taxon>Pseudomonadati</taxon>
        <taxon>Campylobacterota</taxon>
        <taxon>Epsilonproteobacteria</taxon>
        <taxon>Campylobacterales</taxon>
        <taxon>Helicobacteraceae</taxon>
        <taxon>Helicobacter</taxon>
    </lineage>
</organism>
<evidence type="ECO:0000313" key="11">
    <source>
        <dbReference type="EMBL" id="ETD22932.1"/>
    </source>
</evidence>
<dbReference type="NCBIfam" id="TIGR03506">
    <property type="entry name" value="FlgEFG_subfam"/>
    <property type="match status" value="2"/>
</dbReference>
<dbReference type="InterPro" id="IPR053967">
    <property type="entry name" value="LlgE_F_G-like_D1"/>
</dbReference>
<keyword evidence="12" id="KW-1185">Reference proteome</keyword>
<dbReference type="InterPro" id="IPR010930">
    <property type="entry name" value="Flg_bb/hook_C_dom"/>
</dbReference>
<reference evidence="11 12" key="1">
    <citation type="journal article" date="2014" name="Genome Announc.">
        <title>Draft genome sequences of six enterohepatic helicobacter species isolated from humans and one from rhesus macaques.</title>
        <authorList>
            <person name="Shen Z."/>
            <person name="Sheh A."/>
            <person name="Young S.K."/>
            <person name="Abouelliel A."/>
            <person name="Ward D.V."/>
            <person name="Earl A.M."/>
            <person name="Fox J.G."/>
        </authorList>
    </citation>
    <scope>NUCLEOTIDE SEQUENCE [LARGE SCALE GENOMIC DNA]</scope>
    <source>
        <strain evidence="11 12">MIT 99-5501</strain>
    </source>
</reference>
<dbReference type="EMBL" id="AZJI01000007">
    <property type="protein sequence ID" value="ETD22932.1"/>
    <property type="molecule type" value="Genomic_DNA"/>
</dbReference>
<evidence type="ECO:0000259" key="10">
    <source>
        <dbReference type="Pfam" id="PF22692"/>
    </source>
</evidence>
<dbReference type="GO" id="GO:0044781">
    <property type="term" value="P:bacterial-type flagellum organization"/>
    <property type="evidence" value="ECO:0007669"/>
    <property type="project" value="InterPro"/>
</dbReference>
<comment type="caution">
    <text evidence="11">The sequence shown here is derived from an EMBL/GenBank/DDBJ whole genome shotgun (WGS) entry which is preliminary data.</text>
</comment>
<dbReference type="Proteomes" id="UP000018731">
    <property type="component" value="Unassembled WGS sequence"/>
</dbReference>
<dbReference type="SUPFAM" id="SSF117143">
    <property type="entry name" value="Flagellar hook protein flgE"/>
    <property type="match status" value="2"/>
</dbReference>
<evidence type="ECO:0000259" key="8">
    <source>
        <dbReference type="Pfam" id="PF06429"/>
    </source>
</evidence>
<keyword evidence="11" id="KW-0282">Flagellum</keyword>
<dbReference type="InterPro" id="IPR012835">
    <property type="entry name" value="FlgE_epsilon"/>
</dbReference>
<dbReference type="RefSeq" id="WP_023928513.1">
    <property type="nucleotide sequence ID" value="NZ_KI669455.1"/>
</dbReference>
<evidence type="ECO:0000256" key="2">
    <source>
        <dbReference type="ARBA" id="ARBA00009677"/>
    </source>
</evidence>
<proteinExistence type="inferred from homology"/>
<evidence type="ECO:0000256" key="1">
    <source>
        <dbReference type="ARBA" id="ARBA00004117"/>
    </source>
</evidence>
<dbReference type="GO" id="GO:0071978">
    <property type="term" value="P:bacterial-type flagellum-dependent swarming motility"/>
    <property type="evidence" value="ECO:0007669"/>
    <property type="project" value="TreeGrafter"/>
</dbReference>
<keyword evidence="11" id="KW-0966">Cell projection</keyword>
<feature type="domain" description="Flagellar basal-body/hook protein C-terminal" evidence="8">
    <location>
        <begin position="678"/>
        <end position="719"/>
    </location>
</feature>
<dbReference type="InterPro" id="IPR037058">
    <property type="entry name" value="Falgellar_hook_FlgE_sf"/>
</dbReference>
<keyword evidence="4 6" id="KW-0975">Bacterial flagellum</keyword>
<evidence type="ECO:0000259" key="7">
    <source>
        <dbReference type="Pfam" id="PF00460"/>
    </source>
</evidence>
<dbReference type="eggNOG" id="COG1749">
    <property type="taxonomic scope" value="Bacteria"/>
</dbReference>
<dbReference type="PANTHER" id="PTHR30435:SF19">
    <property type="entry name" value="FLAGELLAR BASAL-BODY ROD PROTEIN FLGG"/>
    <property type="match status" value="1"/>
</dbReference>
<dbReference type="InterPro" id="IPR001444">
    <property type="entry name" value="Flag_bb_rod_N"/>
</dbReference>
<feature type="domain" description="Flagellar basal body rod protein N-terminal" evidence="7">
    <location>
        <begin position="8"/>
        <end position="35"/>
    </location>
</feature>
<comment type="subcellular location">
    <subcellularLocation>
        <location evidence="1 6">Bacterial flagellum basal body</location>
    </subcellularLocation>
</comment>
<dbReference type="AlphaFoldDB" id="V8C7A8"/>
<dbReference type="PANTHER" id="PTHR30435">
    <property type="entry name" value="FLAGELLAR PROTEIN"/>
    <property type="match status" value="1"/>
</dbReference>
<evidence type="ECO:0000256" key="3">
    <source>
        <dbReference type="ARBA" id="ARBA00019015"/>
    </source>
</evidence>
<dbReference type="Gene3D" id="2.60.98.20">
    <property type="entry name" value="Flagellar hook protein FlgE"/>
    <property type="match status" value="1"/>
</dbReference>
<comment type="similarity">
    <text evidence="2 6">Belongs to the flagella basal body rod proteins family.</text>
</comment>
<evidence type="ECO:0000256" key="6">
    <source>
        <dbReference type="RuleBase" id="RU362116"/>
    </source>
</evidence>
<dbReference type="Pfam" id="PF22692">
    <property type="entry name" value="LlgE_F_G_D1"/>
    <property type="match status" value="1"/>
</dbReference>
<evidence type="ECO:0000313" key="12">
    <source>
        <dbReference type="Proteomes" id="UP000018731"/>
    </source>
</evidence>
<accession>V8C7A8</accession>
<sequence length="721" mass="77685">MLRSLWSGVSGMQAHQIALDVESNNIANVNTVGFKYSRASFVDMLSQTKLIATSPYKTGRGGQNDFSVGLGVSINATTKVFSQGSTQNTDVKTDIAIEGEGFFVISPDRGITLNYTRDGSFLFDADGNLVTTGGYVVQGWLKDDLKNASKMSEQEFFQIDSTGPIRNIQIDPNMVMPARASANIKLRANLNAGRHVDQNANIYALDSTTSTPADGVYPLYDSAGNRTQSQEDMGALFNQDGDAFGLTENQGIWVSYKTSTLVNSLIDTNEVSTVSINGKKVSFRNDSAMSGISTLTSAINAINALTEKTGIEAYPEGKMLKIINRNEMDGDEKTKNIFITASGTGAFANLVEGDSDITSFRYRYTKSETPDSTTGQFRTTEELRRLLQYDANMIKYPDMEYADSTASVSVIVNEYGMFEMQNKNLEEDDDEDDTNRNMSIFVSSYGSDQISTNVLFKNTMRGLNTAALIEGGAAVSTTRISHATHATTIELYDSLGSKHTIRFEFVKTAQAEWSFRAIVPEPGVIYGSSPIRPNIFEGGRLRFNKDGSLAGMNPPIIQFDPKNGSIAPQRLSLSFGATGGFGGLTSVDKVSETYAIEQDGYGAGDLVDVRFDQVGALLGSFSNGRTLALAKVALATFANNAGLQAEGGNVFSTTGNSGQAMIGAANTGRRGGVAGSKLEMSNVDLSRSLTQLIVVQRGFQANSKAVTTSDQILNTLLNLKQ</sequence>
<dbReference type="InterPro" id="IPR011491">
    <property type="entry name" value="FlgE_D2"/>
</dbReference>
<feature type="domain" description="Flagellar hook protein FlgE D2" evidence="9">
    <location>
        <begin position="474"/>
        <end position="601"/>
    </location>
</feature>
<dbReference type="PATRIC" id="fig|1357400.3.peg.2324"/>
<dbReference type="OrthoDB" id="9804559at2"/>
<dbReference type="Pfam" id="PF06429">
    <property type="entry name" value="Flg_bbr_C"/>
    <property type="match status" value="1"/>
</dbReference>
<keyword evidence="11" id="KW-0969">Cilium</keyword>
<dbReference type="HOGENOM" id="CLU_013687_2_1_7"/>
<dbReference type="NCBIfam" id="TIGR02489">
    <property type="entry name" value="flgE_epsilon"/>
    <property type="match status" value="1"/>
</dbReference>
<dbReference type="Pfam" id="PF00460">
    <property type="entry name" value="Flg_bb_rod"/>
    <property type="match status" value="1"/>
</dbReference>
<dbReference type="Pfam" id="PF07559">
    <property type="entry name" value="FlgE_D2"/>
    <property type="match status" value="1"/>
</dbReference>
<evidence type="ECO:0000256" key="4">
    <source>
        <dbReference type="ARBA" id="ARBA00023143"/>
    </source>
</evidence>
<evidence type="ECO:0000256" key="5">
    <source>
        <dbReference type="NCBIfam" id="TIGR02489"/>
    </source>
</evidence>
<feature type="domain" description="Flagellar hook protein FlgE/F/G-like D1" evidence="10">
    <location>
        <begin position="96"/>
        <end position="173"/>
    </location>
</feature>
<name>V8C7A8_9HELI</name>
<evidence type="ECO:0000259" key="9">
    <source>
        <dbReference type="Pfam" id="PF07559"/>
    </source>
</evidence>
<protein>
    <recommendedName>
        <fullName evidence="3 5">Flagellar hook protein FlgE</fullName>
    </recommendedName>
</protein>
<gene>
    <name evidence="11" type="ORF">HMPREF2086_01733</name>
</gene>